<evidence type="ECO:0000256" key="9">
    <source>
        <dbReference type="RuleBase" id="RU368022"/>
    </source>
</evidence>
<sequence>MTTASPMVGRIQHVLQAALEKKRQIDKQLAAHEAHIHAYEGSYLEESTLTGGNIVKGYHGRPRASTKDSDGAFGREVGHEVQDADRLFSGSSLTCQQALDQRAAIERSR</sequence>
<proteinExistence type="inferred from homology"/>
<comment type="similarity">
    <text evidence="2 9">Belongs to the EAF6 family.</text>
</comment>
<evidence type="ECO:0000256" key="1">
    <source>
        <dbReference type="ARBA" id="ARBA00004123"/>
    </source>
</evidence>
<evidence type="ECO:0000256" key="7">
    <source>
        <dbReference type="ARBA" id="ARBA00023163"/>
    </source>
</evidence>
<organism evidence="10">
    <name type="scientific">Phaffia rhodozyma</name>
    <name type="common">Yeast</name>
    <name type="synonym">Xanthophyllomyces dendrorhous</name>
    <dbReference type="NCBI Taxonomy" id="264483"/>
    <lineage>
        <taxon>Eukaryota</taxon>
        <taxon>Fungi</taxon>
        <taxon>Dikarya</taxon>
        <taxon>Basidiomycota</taxon>
        <taxon>Agaricomycotina</taxon>
        <taxon>Tremellomycetes</taxon>
        <taxon>Cystofilobasidiales</taxon>
        <taxon>Mrakiaceae</taxon>
        <taxon>Phaffia</taxon>
    </lineage>
</organism>
<evidence type="ECO:0000256" key="3">
    <source>
        <dbReference type="ARBA" id="ARBA00018504"/>
    </source>
</evidence>
<evidence type="ECO:0000256" key="5">
    <source>
        <dbReference type="ARBA" id="ARBA00023015"/>
    </source>
</evidence>
<keyword evidence="7 9" id="KW-0804">Transcription</keyword>
<evidence type="ECO:0000256" key="2">
    <source>
        <dbReference type="ARBA" id="ARBA00010916"/>
    </source>
</evidence>
<dbReference type="GO" id="GO:0035267">
    <property type="term" value="C:NuA4 histone acetyltransferase complex"/>
    <property type="evidence" value="ECO:0007669"/>
    <property type="project" value="UniProtKB-UniRule"/>
</dbReference>
<accession>A0A0F7SF65</accession>
<name>A0A0F7SF65_PHARH</name>
<dbReference type="EMBL" id="LN483167">
    <property type="protein sequence ID" value="CDZ96785.1"/>
    <property type="molecule type" value="Genomic_DNA"/>
</dbReference>
<dbReference type="Pfam" id="PF09340">
    <property type="entry name" value="NuA4"/>
    <property type="match status" value="1"/>
</dbReference>
<dbReference type="AlphaFoldDB" id="A0A0F7SF65"/>
<comment type="subcellular location">
    <subcellularLocation>
        <location evidence="1 9">Nucleus</location>
    </subcellularLocation>
</comment>
<evidence type="ECO:0000256" key="6">
    <source>
        <dbReference type="ARBA" id="ARBA00023054"/>
    </source>
</evidence>
<comment type="function">
    <text evidence="9">Component of the NuA4 histone acetyltransferase complex which is involved in transcriptional activation of selected genes principally by acetylation of nucleosomal histone H4 and H2A. The NuA4 complex is also involved in DNA repair.</text>
</comment>
<evidence type="ECO:0000256" key="4">
    <source>
        <dbReference type="ARBA" id="ARBA00022853"/>
    </source>
</evidence>
<dbReference type="GO" id="GO:0006325">
    <property type="term" value="P:chromatin organization"/>
    <property type="evidence" value="ECO:0007669"/>
    <property type="project" value="UniProtKB-KW"/>
</dbReference>
<keyword evidence="8 9" id="KW-0539">Nucleus</keyword>
<comment type="subunit">
    <text evidence="9">Component of the NuA4 histone acetyltransferase complex.</text>
</comment>
<keyword evidence="9" id="KW-0234">DNA repair</keyword>
<protein>
    <recommendedName>
        <fullName evidence="3 9">Chromatin modification-related protein EAF6</fullName>
    </recommendedName>
</protein>
<keyword evidence="9" id="KW-0227">DNA damage</keyword>
<dbReference type="PANTHER" id="PTHR13476">
    <property type="entry name" value="CHROMATIN MODIFICATION-RELATED PROTEIN MEAF6"/>
    <property type="match status" value="1"/>
</dbReference>
<keyword evidence="4 9" id="KW-0156">Chromatin regulator</keyword>
<dbReference type="GO" id="GO:0005634">
    <property type="term" value="C:nucleus"/>
    <property type="evidence" value="ECO:0007669"/>
    <property type="project" value="UniProtKB-SubCell"/>
</dbReference>
<keyword evidence="6" id="KW-0175">Coiled coil</keyword>
<evidence type="ECO:0000256" key="8">
    <source>
        <dbReference type="ARBA" id="ARBA00023242"/>
    </source>
</evidence>
<dbReference type="InterPro" id="IPR015418">
    <property type="entry name" value="Eaf6"/>
</dbReference>
<keyword evidence="5 9" id="KW-0805">Transcription regulation</keyword>
<evidence type="ECO:0000313" key="10">
    <source>
        <dbReference type="EMBL" id="CDZ96785.1"/>
    </source>
</evidence>
<reference evidence="10" key="1">
    <citation type="submission" date="2014-08" db="EMBL/GenBank/DDBJ databases">
        <authorList>
            <person name="Sharma Rahul"/>
            <person name="Thines Marco"/>
        </authorList>
    </citation>
    <scope>NUCLEOTIDE SEQUENCE</scope>
</reference>
<dbReference type="GO" id="GO:0006281">
    <property type="term" value="P:DNA repair"/>
    <property type="evidence" value="ECO:0007669"/>
    <property type="project" value="UniProtKB-UniRule"/>
</dbReference>